<evidence type="ECO:0000313" key="2">
    <source>
        <dbReference type="EnsemblPlants" id="AET2Gv20518200.2"/>
    </source>
</evidence>
<reference evidence="3" key="2">
    <citation type="journal article" date="2017" name="Nat. Plants">
        <title>The Aegilops tauschii genome reveals multiple impacts of transposons.</title>
        <authorList>
            <person name="Zhao G."/>
            <person name="Zou C."/>
            <person name="Li K."/>
            <person name="Wang K."/>
            <person name="Li T."/>
            <person name="Gao L."/>
            <person name="Zhang X."/>
            <person name="Wang H."/>
            <person name="Yang Z."/>
            <person name="Liu X."/>
            <person name="Jiang W."/>
            <person name="Mao L."/>
            <person name="Kong X."/>
            <person name="Jiao Y."/>
            <person name="Jia J."/>
        </authorList>
    </citation>
    <scope>NUCLEOTIDE SEQUENCE [LARGE SCALE GENOMIC DNA]</scope>
    <source>
        <strain evidence="3">cv. AL8/78</strain>
    </source>
</reference>
<dbReference type="Pfam" id="PF13966">
    <property type="entry name" value="zf-RVT"/>
    <property type="match status" value="1"/>
</dbReference>
<proteinExistence type="predicted"/>
<name>A0A453BIG2_AEGTS</name>
<reference evidence="2" key="4">
    <citation type="submission" date="2019-03" db="UniProtKB">
        <authorList>
            <consortium name="EnsemblPlants"/>
        </authorList>
    </citation>
    <scope>IDENTIFICATION</scope>
</reference>
<accession>A0A453BIG2</accession>
<evidence type="ECO:0000313" key="3">
    <source>
        <dbReference type="Proteomes" id="UP000015105"/>
    </source>
</evidence>
<dbReference type="PANTHER" id="PTHR33116:SF78">
    <property type="entry name" value="OS12G0587133 PROTEIN"/>
    <property type="match status" value="1"/>
</dbReference>
<evidence type="ECO:0000259" key="1">
    <source>
        <dbReference type="Pfam" id="PF13966"/>
    </source>
</evidence>
<dbReference type="AlphaFoldDB" id="A0A453BIG2"/>
<protein>
    <recommendedName>
        <fullName evidence="1">Reverse transcriptase zinc-binding domain-containing protein</fullName>
    </recommendedName>
</protein>
<dbReference type="PANTHER" id="PTHR33116">
    <property type="entry name" value="REVERSE TRANSCRIPTASE ZINC-BINDING DOMAIN-CONTAINING PROTEIN-RELATED-RELATED"/>
    <property type="match status" value="1"/>
</dbReference>
<sequence length="209" mass="24417">WQAVQHFTLSDEPDRLLWRWTASATYSAQSCYAATFQGSTRCHSWKLIWKSWAPPRVKFFHWLANQDRCWTASRLARRGLQHHPRCLLCDQDPETIQHLLLACPFAKQTWYIILDWAHIPAQPPANEITMMDWWLRAKAQTPPTLCKALQSITLLVPWMIWKQRNECVFDNARPSIDALDDRIKDEAKCWAKAGAQGLWVVLPASWDVH</sequence>
<feature type="domain" description="Reverse transcriptase zinc-binding" evidence="1">
    <location>
        <begin position="26"/>
        <end position="110"/>
    </location>
</feature>
<dbReference type="InterPro" id="IPR026960">
    <property type="entry name" value="RVT-Znf"/>
</dbReference>
<reference evidence="3" key="1">
    <citation type="journal article" date="2014" name="Science">
        <title>Ancient hybridizations among the ancestral genomes of bread wheat.</title>
        <authorList>
            <consortium name="International Wheat Genome Sequencing Consortium,"/>
            <person name="Marcussen T."/>
            <person name="Sandve S.R."/>
            <person name="Heier L."/>
            <person name="Spannagl M."/>
            <person name="Pfeifer M."/>
            <person name="Jakobsen K.S."/>
            <person name="Wulff B.B."/>
            <person name="Steuernagel B."/>
            <person name="Mayer K.F."/>
            <person name="Olsen O.A."/>
        </authorList>
    </citation>
    <scope>NUCLEOTIDE SEQUENCE [LARGE SCALE GENOMIC DNA]</scope>
    <source>
        <strain evidence="3">cv. AL8/78</strain>
    </source>
</reference>
<organism evidence="2 3">
    <name type="scientific">Aegilops tauschii subsp. strangulata</name>
    <name type="common">Goatgrass</name>
    <dbReference type="NCBI Taxonomy" id="200361"/>
    <lineage>
        <taxon>Eukaryota</taxon>
        <taxon>Viridiplantae</taxon>
        <taxon>Streptophyta</taxon>
        <taxon>Embryophyta</taxon>
        <taxon>Tracheophyta</taxon>
        <taxon>Spermatophyta</taxon>
        <taxon>Magnoliopsida</taxon>
        <taxon>Liliopsida</taxon>
        <taxon>Poales</taxon>
        <taxon>Poaceae</taxon>
        <taxon>BOP clade</taxon>
        <taxon>Pooideae</taxon>
        <taxon>Triticodae</taxon>
        <taxon>Triticeae</taxon>
        <taxon>Triticinae</taxon>
        <taxon>Aegilops</taxon>
    </lineage>
</organism>
<dbReference type="EnsemblPlants" id="AET2Gv20518200.2">
    <property type="protein sequence ID" value="AET2Gv20518200.2"/>
    <property type="gene ID" value="AET2Gv20518200"/>
</dbReference>
<dbReference type="Gramene" id="AET2Gv20518200.2">
    <property type="protein sequence ID" value="AET2Gv20518200.2"/>
    <property type="gene ID" value="AET2Gv20518200"/>
</dbReference>
<reference evidence="2" key="3">
    <citation type="journal article" date="2017" name="Nature">
        <title>Genome sequence of the progenitor of the wheat D genome Aegilops tauschii.</title>
        <authorList>
            <person name="Luo M.C."/>
            <person name="Gu Y.Q."/>
            <person name="Puiu D."/>
            <person name="Wang H."/>
            <person name="Twardziok S.O."/>
            <person name="Deal K.R."/>
            <person name="Huo N."/>
            <person name="Zhu T."/>
            <person name="Wang L."/>
            <person name="Wang Y."/>
            <person name="McGuire P.E."/>
            <person name="Liu S."/>
            <person name="Long H."/>
            <person name="Ramasamy R.K."/>
            <person name="Rodriguez J.C."/>
            <person name="Van S.L."/>
            <person name="Yuan L."/>
            <person name="Wang Z."/>
            <person name="Xia Z."/>
            <person name="Xiao L."/>
            <person name="Anderson O.D."/>
            <person name="Ouyang S."/>
            <person name="Liang Y."/>
            <person name="Zimin A.V."/>
            <person name="Pertea G."/>
            <person name="Qi P."/>
            <person name="Bennetzen J.L."/>
            <person name="Dai X."/>
            <person name="Dawson M.W."/>
            <person name="Muller H.G."/>
            <person name="Kugler K."/>
            <person name="Rivarola-Duarte L."/>
            <person name="Spannagl M."/>
            <person name="Mayer K.F.X."/>
            <person name="Lu F.H."/>
            <person name="Bevan M.W."/>
            <person name="Leroy P."/>
            <person name="Li P."/>
            <person name="You F.M."/>
            <person name="Sun Q."/>
            <person name="Liu Z."/>
            <person name="Lyons E."/>
            <person name="Wicker T."/>
            <person name="Salzberg S.L."/>
            <person name="Devos K.M."/>
            <person name="Dvorak J."/>
        </authorList>
    </citation>
    <scope>NUCLEOTIDE SEQUENCE [LARGE SCALE GENOMIC DNA]</scope>
    <source>
        <strain evidence="2">cv. AL8/78</strain>
    </source>
</reference>
<dbReference type="Proteomes" id="UP000015105">
    <property type="component" value="Chromosome 2D"/>
</dbReference>
<keyword evidence="3" id="KW-1185">Reference proteome</keyword>
<reference evidence="2" key="5">
    <citation type="journal article" date="2021" name="G3 (Bethesda)">
        <title>Aegilops tauschii genome assembly Aet v5.0 features greater sequence contiguity and improved annotation.</title>
        <authorList>
            <person name="Wang L."/>
            <person name="Zhu T."/>
            <person name="Rodriguez J.C."/>
            <person name="Deal K.R."/>
            <person name="Dubcovsky J."/>
            <person name="McGuire P.E."/>
            <person name="Lux T."/>
            <person name="Spannagl M."/>
            <person name="Mayer K.F.X."/>
            <person name="Baldrich P."/>
            <person name="Meyers B.C."/>
            <person name="Huo N."/>
            <person name="Gu Y.Q."/>
            <person name="Zhou H."/>
            <person name="Devos K.M."/>
            <person name="Bennetzen J.L."/>
            <person name="Unver T."/>
            <person name="Budak H."/>
            <person name="Gulick P.J."/>
            <person name="Galiba G."/>
            <person name="Kalapos B."/>
            <person name="Nelson D.R."/>
            <person name="Li P."/>
            <person name="You F.M."/>
            <person name="Luo M.C."/>
            <person name="Dvorak J."/>
        </authorList>
    </citation>
    <scope>NUCLEOTIDE SEQUENCE [LARGE SCALE GENOMIC DNA]</scope>
    <source>
        <strain evidence="2">cv. AL8/78</strain>
    </source>
</reference>